<gene>
    <name evidence="2" type="ORF">BJ554DRAFT_1295</name>
</gene>
<dbReference type="EMBL" id="JAEFCI010008433">
    <property type="protein sequence ID" value="KAG5458470.1"/>
    <property type="molecule type" value="Genomic_DNA"/>
</dbReference>
<protein>
    <submittedName>
        <fullName evidence="2">Uncharacterized protein</fullName>
    </submittedName>
</protein>
<reference evidence="2 3" key="1">
    <citation type="journal article" name="Sci. Rep.">
        <title>Genome-scale phylogenetic analyses confirm Olpidium as the closest living zoosporic fungus to the non-flagellated, terrestrial fungi.</title>
        <authorList>
            <person name="Chang Y."/>
            <person name="Rochon D."/>
            <person name="Sekimoto S."/>
            <person name="Wang Y."/>
            <person name="Chovatia M."/>
            <person name="Sandor L."/>
            <person name="Salamov A."/>
            <person name="Grigoriev I.V."/>
            <person name="Stajich J.E."/>
            <person name="Spatafora J.W."/>
        </authorList>
    </citation>
    <scope>NUCLEOTIDE SEQUENCE [LARGE SCALE GENOMIC DNA]</scope>
    <source>
        <strain evidence="2">S191</strain>
    </source>
</reference>
<organism evidence="2 3">
    <name type="scientific">Olpidium bornovanus</name>
    <dbReference type="NCBI Taxonomy" id="278681"/>
    <lineage>
        <taxon>Eukaryota</taxon>
        <taxon>Fungi</taxon>
        <taxon>Fungi incertae sedis</taxon>
        <taxon>Olpidiomycota</taxon>
        <taxon>Olpidiomycotina</taxon>
        <taxon>Olpidiomycetes</taxon>
        <taxon>Olpidiales</taxon>
        <taxon>Olpidiaceae</taxon>
        <taxon>Olpidium</taxon>
    </lineage>
</organism>
<keyword evidence="3" id="KW-1185">Reference proteome</keyword>
<feature type="compositionally biased region" description="Pro residues" evidence="1">
    <location>
        <begin position="68"/>
        <end position="78"/>
    </location>
</feature>
<proteinExistence type="predicted"/>
<dbReference type="AlphaFoldDB" id="A0A8H7ZSH0"/>
<feature type="non-terminal residue" evidence="2">
    <location>
        <position position="1"/>
    </location>
</feature>
<accession>A0A8H7ZSH0</accession>
<comment type="caution">
    <text evidence="2">The sequence shown here is derived from an EMBL/GenBank/DDBJ whole genome shotgun (WGS) entry which is preliminary data.</text>
</comment>
<evidence type="ECO:0000256" key="1">
    <source>
        <dbReference type="SAM" id="MobiDB-lite"/>
    </source>
</evidence>
<feature type="compositionally biased region" description="Basic and acidic residues" evidence="1">
    <location>
        <begin position="80"/>
        <end position="101"/>
    </location>
</feature>
<name>A0A8H7ZSH0_9FUNG</name>
<feature type="region of interest" description="Disordered" evidence="1">
    <location>
        <begin position="210"/>
        <end position="232"/>
    </location>
</feature>
<sequence>GPSAPRRVHHATACCTTRRPHVSCAPPWNPRLERDGGAAALQGARAFGNRAVLGGVPAHGLRADSRLTPPPTHLPAPRAPGDDRPARQEAARLGPCRDDRSLSPLRGQRRTIDGALKLDLTPFPFPHCPVLRRRPAASRALSNGFQNKNIFSFPDREAASYALSRLLALDFRGRKLRVEFARPNNHALRAANTTSSAAKNLAYVHFDVHVDLSANPPPPPQQQQQQRRHIPARQPSFQVGDKQAGHSNPKQTTTTTYPAQAAAGASHQRANPVPIAPRVGWVPAFVRGILFYDQPGNAET</sequence>
<dbReference type="Proteomes" id="UP000673691">
    <property type="component" value="Unassembled WGS sequence"/>
</dbReference>
<feature type="region of interest" description="Disordered" evidence="1">
    <location>
        <begin position="60"/>
        <end position="105"/>
    </location>
</feature>
<evidence type="ECO:0000313" key="2">
    <source>
        <dbReference type="EMBL" id="KAG5458470.1"/>
    </source>
</evidence>
<evidence type="ECO:0000313" key="3">
    <source>
        <dbReference type="Proteomes" id="UP000673691"/>
    </source>
</evidence>